<dbReference type="EMBL" id="JANCYW010000004">
    <property type="protein sequence ID" value="KAK4535273.1"/>
    <property type="molecule type" value="Genomic_DNA"/>
</dbReference>
<sequence>MFTSSLTFIAPCHSLRPRGRLGASTDRLPGGRGRCGVARARRLRMQQPRDADDDGGPKEPHTPGDTASSEGADASDDGGDVDFFDLGSGLIQSEAPISDTPPPQSVGPTGGSTFDSGEAPRGRTAGERRRALRSQASWTNRFLSFFGRKGTGSRPRLDLRPPSLITGGQSDWTTCTNCKGTGRSVCCICHGTPFYKTTGESITCPACKDSIHRTCVYCYGKGVIVDLKGEWWKVGMQKMIENAAEERDRQQARGG</sequence>
<dbReference type="Proteomes" id="UP001301350">
    <property type="component" value="Unassembled WGS sequence"/>
</dbReference>
<feature type="compositionally biased region" description="Basic and acidic residues" evidence="1">
    <location>
        <begin position="47"/>
        <end position="62"/>
    </location>
</feature>
<comment type="caution">
    <text evidence="2">The sequence shown here is derived from an EMBL/GenBank/DDBJ whole genome shotgun (WGS) entry which is preliminary data.</text>
</comment>
<proteinExistence type="predicted"/>
<evidence type="ECO:0000256" key="1">
    <source>
        <dbReference type="SAM" id="MobiDB-lite"/>
    </source>
</evidence>
<gene>
    <name evidence="2" type="ORF">CDCA_CDCA04G1298</name>
</gene>
<dbReference type="AlphaFoldDB" id="A0AAV9ISN3"/>
<keyword evidence="3" id="KW-1185">Reference proteome</keyword>
<feature type="compositionally biased region" description="Basic and acidic residues" evidence="1">
    <location>
        <begin position="118"/>
        <end position="129"/>
    </location>
</feature>
<evidence type="ECO:0000313" key="2">
    <source>
        <dbReference type="EMBL" id="KAK4535273.1"/>
    </source>
</evidence>
<name>A0AAV9ISN3_CYACA</name>
<accession>A0AAV9ISN3</accession>
<evidence type="ECO:0000313" key="3">
    <source>
        <dbReference type="Proteomes" id="UP001301350"/>
    </source>
</evidence>
<reference evidence="2 3" key="1">
    <citation type="submission" date="2022-07" db="EMBL/GenBank/DDBJ databases">
        <title>Genome-wide signatures of adaptation to extreme environments.</title>
        <authorList>
            <person name="Cho C.H."/>
            <person name="Yoon H.S."/>
        </authorList>
    </citation>
    <scope>NUCLEOTIDE SEQUENCE [LARGE SCALE GENOMIC DNA]</scope>
    <source>
        <strain evidence="2 3">DBV 063 E5</strain>
    </source>
</reference>
<organism evidence="2 3">
    <name type="scientific">Cyanidium caldarium</name>
    <name type="common">Red alga</name>
    <dbReference type="NCBI Taxonomy" id="2771"/>
    <lineage>
        <taxon>Eukaryota</taxon>
        <taxon>Rhodophyta</taxon>
        <taxon>Bangiophyceae</taxon>
        <taxon>Cyanidiales</taxon>
        <taxon>Cyanidiaceae</taxon>
        <taxon>Cyanidium</taxon>
    </lineage>
</organism>
<protein>
    <submittedName>
        <fullName evidence="2">Uncharacterized protein</fullName>
    </submittedName>
</protein>
<feature type="compositionally biased region" description="Acidic residues" evidence="1">
    <location>
        <begin position="73"/>
        <end position="83"/>
    </location>
</feature>
<feature type="region of interest" description="Disordered" evidence="1">
    <location>
        <begin position="15"/>
        <end position="132"/>
    </location>
</feature>